<comment type="caution">
    <text evidence="2">The sequence shown here is derived from an EMBL/GenBank/DDBJ whole genome shotgun (WGS) entry which is preliminary data.</text>
</comment>
<reference evidence="2" key="1">
    <citation type="submission" date="2014-01" db="EMBL/GenBank/DDBJ databases">
        <authorList>
            <person name="Brown-Elliot B."/>
            <person name="Wallace R."/>
            <person name="Lenaerts A."/>
            <person name="Ordway D."/>
            <person name="DeGroote M.A."/>
            <person name="Parker T."/>
            <person name="Sizemore C."/>
            <person name="Tallon L.J."/>
            <person name="Sadzewicz L.K."/>
            <person name="Sengamalay N."/>
            <person name="Fraser C.M."/>
            <person name="Hine E."/>
            <person name="Shefchek K.A."/>
            <person name="Das S.P."/>
            <person name="Tettelin H."/>
        </authorList>
    </citation>
    <scope>NUCLEOTIDE SEQUENCE [LARGE SCALE GENOMIC DNA]</scope>
    <source>
        <strain evidence="2">4042</strain>
    </source>
</reference>
<organism evidence="2">
    <name type="scientific">Mycobacterium xenopi 4042</name>
    <dbReference type="NCBI Taxonomy" id="1299334"/>
    <lineage>
        <taxon>Bacteria</taxon>
        <taxon>Bacillati</taxon>
        <taxon>Actinomycetota</taxon>
        <taxon>Actinomycetes</taxon>
        <taxon>Mycobacteriales</taxon>
        <taxon>Mycobacteriaceae</taxon>
        <taxon>Mycobacterium</taxon>
    </lineage>
</organism>
<dbReference type="AlphaFoldDB" id="X8DK46"/>
<name>X8DK46_MYCXE</name>
<evidence type="ECO:0000256" key="1">
    <source>
        <dbReference type="SAM" id="MobiDB-lite"/>
    </source>
</evidence>
<sequence>MIGTSPGLVNPGLVSDGSRPVPASAPPCPVSARWAGVSPAGLSPPVGQPVPGVSPGVAGVAPPGWSDRVSSRRVW</sequence>
<accession>X8DK46</accession>
<feature type="compositionally biased region" description="Low complexity" evidence="1">
    <location>
        <begin position="54"/>
        <end position="64"/>
    </location>
</feature>
<feature type="region of interest" description="Disordered" evidence="1">
    <location>
        <begin position="54"/>
        <end position="75"/>
    </location>
</feature>
<protein>
    <submittedName>
        <fullName evidence="2">Uncharacterized protein</fullName>
    </submittedName>
</protein>
<evidence type="ECO:0000313" key="2">
    <source>
        <dbReference type="EMBL" id="EUA68401.1"/>
    </source>
</evidence>
<dbReference type="PATRIC" id="fig|1299334.3.peg.1838"/>
<gene>
    <name evidence="2" type="ORF">I553_10491</name>
</gene>
<proteinExistence type="predicted"/>
<feature type="region of interest" description="Disordered" evidence="1">
    <location>
        <begin position="1"/>
        <end position="26"/>
    </location>
</feature>
<dbReference type="EMBL" id="JAOB01000016">
    <property type="protein sequence ID" value="EUA68401.1"/>
    <property type="molecule type" value="Genomic_DNA"/>
</dbReference>